<reference evidence="5 6" key="1">
    <citation type="journal article" date="2023" name="G3 (Bethesda)">
        <title>A chromosome-length genome assembly and annotation of blackberry (Rubus argutus, cv. 'Hillquist').</title>
        <authorList>
            <person name="Bruna T."/>
            <person name="Aryal R."/>
            <person name="Dudchenko O."/>
            <person name="Sargent D.J."/>
            <person name="Mead D."/>
            <person name="Buti M."/>
            <person name="Cavallini A."/>
            <person name="Hytonen T."/>
            <person name="Andres J."/>
            <person name="Pham M."/>
            <person name="Weisz D."/>
            <person name="Mascagni F."/>
            <person name="Usai G."/>
            <person name="Natali L."/>
            <person name="Bassil N."/>
            <person name="Fernandez G.E."/>
            <person name="Lomsadze A."/>
            <person name="Armour M."/>
            <person name="Olukolu B."/>
            <person name="Poorten T."/>
            <person name="Britton C."/>
            <person name="Davik J."/>
            <person name="Ashrafi H."/>
            <person name="Aiden E.L."/>
            <person name="Borodovsky M."/>
            <person name="Worthington M."/>
        </authorList>
    </citation>
    <scope>NUCLEOTIDE SEQUENCE [LARGE SCALE GENOMIC DNA]</scope>
    <source>
        <strain evidence="5">PI 553951</strain>
    </source>
</reference>
<dbReference type="InterPro" id="IPR039647">
    <property type="entry name" value="EF_hand_pair_protein_CML-like"/>
</dbReference>
<proteinExistence type="predicted"/>
<dbReference type="CDD" id="cd00051">
    <property type="entry name" value="EFh"/>
    <property type="match status" value="1"/>
</dbReference>
<dbReference type="InterPro" id="IPR018247">
    <property type="entry name" value="EF_Hand_1_Ca_BS"/>
</dbReference>
<evidence type="ECO:0000313" key="6">
    <source>
        <dbReference type="Proteomes" id="UP001457282"/>
    </source>
</evidence>
<evidence type="ECO:0000313" key="5">
    <source>
        <dbReference type="EMBL" id="KAK9935134.1"/>
    </source>
</evidence>
<dbReference type="PROSITE" id="PS00018">
    <property type="entry name" value="EF_HAND_1"/>
    <property type="match status" value="1"/>
</dbReference>
<dbReference type="InterPro" id="IPR011992">
    <property type="entry name" value="EF-hand-dom_pair"/>
</dbReference>
<protein>
    <recommendedName>
        <fullName evidence="4">EF-hand domain-containing protein</fullName>
    </recommendedName>
</protein>
<organism evidence="5 6">
    <name type="scientific">Rubus argutus</name>
    <name type="common">Southern blackberry</name>
    <dbReference type="NCBI Taxonomy" id="59490"/>
    <lineage>
        <taxon>Eukaryota</taxon>
        <taxon>Viridiplantae</taxon>
        <taxon>Streptophyta</taxon>
        <taxon>Embryophyta</taxon>
        <taxon>Tracheophyta</taxon>
        <taxon>Spermatophyta</taxon>
        <taxon>Magnoliopsida</taxon>
        <taxon>eudicotyledons</taxon>
        <taxon>Gunneridae</taxon>
        <taxon>Pentapetalae</taxon>
        <taxon>rosids</taxon>
        <taxon>fabids</taxon>
        <taxon>Rosales</taxon>
        <taxon>Rosaceae</taxon>
        <taxon>Rosoideae</taxon>
        <taxon>Rosoideae incertae sedis</taxon>
        <taxon>Rubus</taxon>
    </lineage>
</organism>
<comment type="caution">
    <text evidence="5">The sequence shown here is derived from an EMBL/GenBank/DDBJ whole genome shotgun (WGS) entry which is preliminary data.</text>
</comment>
<keyword evidence="1" id="KW-0479">Metal-binding</keyword>
<dbReference type="EMBL" id="JBEDUW010000004">
    <property type="protein sequence ID" value="KAK9935134.1"/>
    <property type="molecule type" value="Genomic_DNA"/>
</dbReference>
<dbReference type="FunFam" id="1.10.238.10:FF:000003">
    <property type="entry name" value="Calmodulin A"/>
    <property type="match status" value="1"/>
</dbReference>
<accession>A0AAW1XF21</accession>
<dbReference type="GO" id="GO:0005509">
    <property type="term" value="F:calcium ion binding"/>
    <property type="evidence" value="ECO:0007669"/>
    <property type="project" value="InterPro"/>
</dbReference>
<evidence type="ECO:0000256" key="1">
    <source>
        <dbReference type="ARBA" id="ARBA00022723"/>
    </source>
</evidence>
<evidence type="ECO:0000256" key="2">
    <source>
        <dbReference type="ARBA" id="ARBA00022737"/>
    </source>
</evidence>
<evidence type="ECO:0000259" key="4">
    <source>
        <dbReference type="PROSITE" id="PS50222"/>
    </source>
</evidence>
<keyword evidence="6" id="KW-1185">Reference proteome</keyword>
<keyword evidence="2" id="KW-0677">Repeat</keyword>
<feature type="domain" description="EF-hand" evidence="4">
    <location>
        <begin position="105"/>
        <end position="140"/>
    </location>
</feature>
<evidence type="ECO:0000256" key="3">
    <source>
        <dbReference type="ARBA" id="ARBA00022837"/>
    </source>
</evidence>
<keyword evidence="3" id="KW-0106">Calcium</keyword>
<gene>
    <name evidence="5" type="ORF">M0R45_022246</name>
</gene>
<dbReference type="SMART" id="SM00054">
    <property type="entry name" value="EFh"/>
    <property type="match status" value="2"/>
</dbReference>
<feature type="domain" description="EF-hand" evidence="4">
    <location>
        <begin position="143"/>
        <end position="176"/>
    </location>
</feature>
<sequence length="176" mass="20152">MEDILAATTQLGYPYFLGLFQLLLKLLTKTHNYLNYSEPQLLPPTHVQSQQCNKGQDETLLCKEEVKMVMGRLGIKCYEAEGDDVINGDMVGAEEVSRVFCEVEPSLEEVKEAFDVFDENRDGFICASDVQRVLCSLGLKERFGFEECQRMVKAVDLNQDELIDFEEFVKHMDNCF</sequence>
<dbReference type="PANTHER" id="PTHR10891">
    <property type="entry name" value="EF-HAND CALCIUM-BINDING DOMAIN CONTAINING PROTEIN"/>
    <property type="match status" value="1"/>
</dbReference>
<dbReference type="SUPFAM" id="SSF47473">
    <property type="entry name" value="EF-hand"/>
    <property type="match status" value="1"/>
</dbReference>
<name>A0AAW1XF21_RUBAR</name>
<dbReference type="Pfam" id="PF13499">
    <property type="entry name" value="EF-hand_7"/>
    <property type="match status" value="1"/>
</dbReference>
<dbReference type="PROSITE" id="PS50222">
    <property type="entry name" value="EF_HAND_2"/>
    <property type="match status" value="2"/>
</dbReference>
<dbReference type="AlphaFoldDB" id="A0AAW1XF21"/>
<dbReference type="InterPro" id="IPR002048">
    <property type="entry name" value="EF_hand_dom"/>
</dbReference>
<dbReference type="Gene3D" id="1.10.238.10">
    <property type="entry name" value="EF-hand"/>
    <property type="match status" value="1"/>
</dbReference>
<dbReference type="Proteomes" id="UP001457282">
    <property type="component" value="Unassembled WGS sequence"/>
</dbReference>